<comment type="caution">
    <text evidence="1">The sequence shown here is derived from an EMBL/GenBank/DDBJ whole genome shotgun (WGS) entry which is preliminary data.</text>
</comment>
<dbReference type="SUPFAM" id="SSF53098">
    <property type="entry name" value="Ribonuclease H-like"/>
    <property type="match status" value="1"/>
</dbReference>
<evidence type="ECO:0000313" key="2">
    <source>
        <dbReference type="Proteomes" id="UP000772434"/>
    </source>
</evidence>
<dbReference type="AlphaFoldDB" id="A0A9P5PCN1"/>
<reference evidence="1" key="1">
    <citation type="submission" date="2020-11" db="EMBL/GenBank/DDBJ databases">
        <authorList>
            <consortium name="DOE Joint Genome Institute"/>
            <person name="Ahrendt S."/>
            <person name="Riley R."/>
            <person name="Andreopoulos W."/>
            <person name="Labutti K."/>
            <person name="Pangilinan J."/>
            <person name="Ruiz-Duenas F.J."/>
            <person name="Barrasa J.M."/>
            <person name="Sanchez-Garcia M."/>
            <person name="Camarero S."/>
            <person name="Miyauchi S."/>
            <person name="Serrano A."/>
            <person name="Linde D."/>
            <person name="Babiker R."/>
            <person name="Drula E."/>
            <person name="Ayuso-Fernandez I."/>
            <person name="Pacheco R."/>
            <person name="Padilla G."/>
            <person name="Ferreira P."/>
            <person name="Barriuso J."/>
            <person name="Kellner H."/>
            <person name="Castanera R."/>
            <person name="Alfaro M."/>
            <person name="Ramirez L."/>
            <person name="Pisabarro A.G."/>
            <person name="Kuo A."/>
            <person name="Tritt A."/>
            <person name="Lipzen A."/>
            <person name="He G."/>
            <person name="Yan M."/>
            <person name="Ng V."/>
            <person name="Cullen D."/>
            <person name="Martin F."/>
            <person name="Rosso M.-N."/>
            <person name="Henrissat B."/>
            <person name="Hibbett D."/>
            <person name="Martinez A.T."/>
            <person name="Grigoriev I.V."/>
        </authorList>
    </citation>
    <scope>NUCLEOTIDE SEQUENCE</scope>
    <source>
        <strain evidence="1">AH 40177</strain>
    </source>
</reference>
<accession>A0A9P5PCN1</accession>
<name>A0A9P5PCN1_9AGAR</name>
<dbReference type="InterPro" id="IPR012337">
    <property type="entry name" value="RNaseH-like_sf"/>
</dbReference>
<proteinExistence type="predicted"/>
<dbReference type="OrthoDB" id="3259198at2759"/>
<dbReference type="EMBL" id="JADNRY010000153">
    <property type="protein sequence ID" value="KAF9063149.1"/>
    <property type="molecule type" value="Genomic_DNA"/>
</dbReference>
<sequence>SPNRFAFIAIVAHYITNDGRLEEILIDFRELQGEHSGSNMAETVWDTLTKYGIETKVCLCTV</sequence>
<feature type="non-terminal residue" evidence="1">
    <location>
        <position position="62"/>
    </location>
</feature>
<keyword evidence="2" id="KW-1185">Reference proteome</keyword>
<protein>
    <submittedName>
        <fullName evidence="1">Uncharacterized protein</fullName>
    </submittedName>
</protein>
<gene>
    <name evidence="1" type="ORF">BDP27DRAFT_1232572</name>
</gene>
<dbReference type="Proteomes" id="UP000772434">
    <property type="component" value="Unassembled WGS sequence"/>
</dbReference>
<evidence type="ECO:0000313" key="1">
    <source>
        <dbReference type="EMBL" id="KAF9063149.1"/>
    </source>
</evidence>
<organism evidence="1 2">
    <name type="scientific">Rhodocollybia butyracea</name>
    <dbReference type="NCBI Taxonomy" id="206335"/>
    <lineage>
        <taxon>Eukaryota</taxon>
        <taxon>Fungi</taxon>
        <taxon>Dikarya</taxon>
        <taxon>Basidiomycota</taxon>
        <taxon>Agaricomycotina</taxon>
        <taxon>Agaricomycetes</taxon>
        <taxon>Agaricomycetidae</taxon>
        <taxon>Agaricales</taxon>
        <taxon>Marasmiineae</taxon>
        <taxon>Omphalotaceae</taxon>
        <taxon>Rhodocollybia</taxon>
    </lineage>
</organism>